<dbReference type="PROSITE" id="PS50110">
    <property type="entry name" value="RESPONSE_REGULATORY"/>
    <property type="match status" value="1"/>
</dbReference>
<dbReference type="PANTHER" id="PTHR48111:SF67">
    <property type="entry name" value="TRANSCRIPTIONAL REGULATORY PROTEIN TCTD"/>
    <property type="match status" value="1"/>
</dbReference>
<evidence type="ECO:0000256" key="2">
    <source>
        <dbReference type="ARBA" id="ARBA00023125"/>
    </source>
</evidence>
<dbReference type="PROSITE" id="PS51755">
    <property type="entry name" value="OMPR_PHOB"/>
    <property type="match status" value="1"/>
</dbReference>
<feature type="DNA-binding region" description="OmpR/PhoB-type" evidence="5">
    <location>
        <begin position="124"/>
        <end position="223"/>
    </location>
</feature>
<dbReference type="InterPro" id="IPR039420">
    <property type="entry name" value="WalR-like"/>
</dbReference>
<evidence type="ECO:0000256" key="3">
    <source>
        <dbReference type="ARBA" id="ARBA00023163"/>
    </source>
</evidence>
<dbReference type="RefSeq" id="WP_192109481.1">
    <property type="nucleotide sequence ID" value="NZ_JACYXJ010000004.1"/>
</dbReference>
<feature type="domain" description="OmpR/PhoB-type" evidence="7">
    <location>
        <begin position="124"/>
        <end position="223"/>
    </location>
</feature>
<dbReference type="SUPFAM" id="SSF52172">
    <property type="entry name" value="CheY-like"/>
    <property type="match status" value="1"/>
</dbReference>
<proteinExistence type="predicted"/>
<comment type="caution">
    <text evidence="4">Lacks conserved residue(s) required for the propagation of feature annotation.</text>
</comment>
<dbReference type="Pfam" id="PF00486">
    <property type="entry name" value="Trans_reg_C"/>
    <property type="match status" value="1"/>
</dbReference>
<dbReference type="InterPro" id="IPR001789">
    <property type="entry name" value="Sig_transdc_resp-reg_receiver"/>
</dbReference>
<dbReference type="CDD" id="cd00383">
    <property type="entry name" value="trans_reg_C"/>
    <property type="match status" value="1"/>
</dbReference>
<evidence type="ECO:0000313" key="8">
    <source>
        <dbReference type="EMBL" id="MBD8877050.1"/>
    </source>
</evidence>
<dbReference type="InterPro" id="IPR011006">
    <property type="entry name" value="CheY-like_superfamily"/>
</dbReference>
<dbReference type="SUPFAM" id="SSF46894">
    <property type="entry name" value="C-terminal effector domain of the bipartite response regulators"/>
    <property type="match status" value="1"/>
</dbReference>
<dbReference type="Gene3D" id="3.40.50.2300">
    <property type="match status" value="1"/>
</dbReference>
<feature type="domain" description="Response regulatory" evidence="6">
    <location>
        <begin position="1"/>
        <end position="117"/>
    </location>
</feature>
<evidence type="ECO:0000256" key="1">
    <source>
        <dbReference type="ARBA" id="ARBA00023015"/>
    </source>
</evidence>
<dbReference type="InterPro" id="IPR016032">
    <property type="entry name" value="Sig_transdc_resp-reg_C-effctor"/>
</dbReference>
<keyword evidence="1" id="KW-0805">Transcription regulation</keyword>
<dbReference type="SMART" id="SM00862">
    <property type="entry name" value="Trans_reg_C"/>
    <property type="match status" value="1"/>
</dbReference>
<keyword evidence="9" id="KW-1185">Reference proteome</keyword>
<dbReference type="InterPro" id="IPR001867">
    <property type="entry name" value="OmpR/PhoB-type_DNA-bd"/>
</dbReference>
<dbReference type="PANTHER" id="PTHR48111">
    <property type="entry name" value="REGULATOR OF RPOS"/>
    <property type="match status" value="1"/>
</dbReference>
<dbReference type="InterPro" id="IPR036388">
    <property type="entry name" value="WH-like_DNA-bd_sf"/>
</dbReference>
<dbReference type="Proteomes" id="UP000615687">
    <property type="component" value="Unassembled WGS sequence"/>
</dbReference>
<sequence length="263" mass="29393">MFVLVDEREIVTSGYASAFEREGFATLELHAEELGDWLAVAPDSDLEAVEGFLIGAGETRTTFPGLIRNRCADTPIIVLEDKPSLDTTLDFFTAGVDDVLRKPVHVKEILARVGAIRRRTLAEDEKVESGPIQVFFDGRDPIVGGEDMMLPRRERRILEYLVRNTGRRVTKSQLFNAVYGVMNEEVDECVVESHISKLRKKLRIRLGYDPVESTRYIGYMLKAGQPAQSAPKLADGKKVAPVAWAPIKEMKTSSNKKLELVNS</sequence>
<evidence type="ECO:0000259" key="7">
    <source>
        <dbReference type="PROSITE" id="PS51755"/>
    </source>
</evidence>
<reference evidence="8 9" key="1">
    <citation type="submission" date="2020-09" db="EMBL/GenBank/DDBJ databases">
        <title>The genome sequence of type strain Labrenzia polysiphoniae KACC 19711.</title>
        <authorList>
            <person name="Liu Y."/>
        </authorList>
    </citation>
    <scope>NUCLEOTIDE SEQUENCE [LARGE SCALE GENOMIC DNA]</scope>
    <source>
        <strain evidence="8 9">KACC 19711</strain>
    </source>
</reference>
<accession>A0ABR9CAZ2</accession>
<gene>
    <name evidence="8" type="ORF">IG617_12195</name>
</gene>
<evidence type="ECO:0000256" key="4">
    <source>
        <dbReference type="PROSITE-ProRule" id="PRU00169"/>
    </source>
</evidence>
<organism evidence="8 9">
    <name type="scientific">Roseibium polysiphoniae</name>
    <dbReference type="NCBI Taxonomy" id="2571221"/>
    <lineage>
        <taxon>Bacteria</taxon>
        <taxon>Pseudomonadati</taxon>
        <taxon>Pseudomonadota</taxon>
        <taxon>Alphaproteobacteria</taxon>
        <taxon>Hyphomicrobiales</taxon>
        <taxon>Stappiaceae</taxon>
        <taxon>Roseibium</taxon>
    </lineage>
</organism>
<name>A0ABR9CAZ2_9HYPH</name>
<keyword evidence="2 5" id="KW-0238">DNA-binding</keyword>
<dbReference type="EMBL" id="JACYXJ010000004">
    <property type="protein sequence ID" value="MBD8877050.1"/>
    <property type="molecule type" value="Genomic_DNA"/>
</dbReference>
<evidence type="ECO:0000259" key="6">
    <source>
        <dbReference type="PROSITE" id="PS50110"/>
    </source>
</evidence>
<protein>
    <submittedName>
        <fullName evidence="8">Response regulator transcription factor</fullName>
    </submittedName>
</protein>
<keyword evidence="3" id="KW-0804">Transcription</keyword>
<dbReference type="Gene3D" id="1.10.10.10">
    <property type="entry name" value="Winged helix-like DNA-binding domain superfamily/Winged helix DNA-binding domain"/>
    <property type="match status" value="1"/>
</dbReference>
<comment type="caution">
    <text evidence="8">The sequence shown here is derived from an EMBL/GenBank/DDBJ whole genome shotgun (WGS) entry which is preliminary data.</text>
</comment>
<evidence type="ECO:0000313" key="9">
    <source>
        <dbReference type="Proteomes" id="UP000615687"/>
    </source>
</evidence>
<evidence type="ECO:0000256" key="5">
    <source>
        <dbReference type="PROSITE-ProRule" id="PRU01091"/>
    </source>
</evidence>